<evidence type="ECO:0000313" key="2">
    <source>
        <dbReference type="EMBL" id="GMN29631.1"/>
    </source>
</evidence>
<reference evidence="2" key="1">
    <citation type="submission" date="2023-07" db="EMBL/GenBank/DDBJ databases">
        <title>draft genome sequence of fig (Ficus carica).</title>
        <authorList>
            <person name="Takahashi T."/>
            <person name="Nishimura K."/>
        </authorList>
    </citation>
    <scope>NUCLEOTIDE SEQUENCE</scope>
</reference>
<dbReference type="AlphaFoldDB" id="A0AA87ZUP6"/>
<dbReference type="Proteomes" id="UP001187192">
    <property type="component" value="Unassembled WGS sequence"/>
</dbReference>
<protein>
    <submittedName>
        <fullName evidence="2">Uncharacterized protein</fullName>
    </submittedName>
</protein>
<dbReference type="EMBL" id="BTGU01001805">
    <property type="protein sequence ID" value="GMN29606.1"/>
    <property type="molecule type" value="Genomic_DNA"/>
</dbReference>
<gene>
    <name evidence="1" type="ORF">TIFTF001_041338</name>
    <name evidence="2" type="ORF">TIFTF001_041339</name>
</gene>
<keyword evidence="3" id="KW-1185">Reference proteome</keyword>
<name>A0AA87ZUP6_FICCA</name>
<accession>A0AA87ZUP6</accession>
<evidence type="ECO:0000313" key="1">
    <source>
        <dbReference type="EMBL" id="GMN29606.1"/>
    </source>
</evidence>
<sequence length="54" mass="6205">MVRFGSWFELDWAGHPKHFMTVRHGKLPTGTTSCKAVRLSRAICETWDGDCYAF</sequence>
<evidence type="ECO:0000313" key="3">
    <source>
        <dbReference type="Proteomes" id="UP001187192"/>
    </source>
</evidence>
<dbReference type="EMBL" id="BTGU01001806">
    <property type="protein sequence ID" value="GMN29631.1"/>
    <property type="molecule type" value="Genomic_DNA"/>
</dbReference>
<proteinExistence type="predicted"/>
<organism evidence="2 3">
    <name type="scientific">Ficus carica</name>
    <name type="common">Common fig</name>
    <dbReference type="NCBI Taxonomy" id="3494"/>
    <lineage>
        <taxon>Eukaryota</taxon>
        <taxon>Viridiplantae</taxon>
        <taxon>Streptophyta</taxon>
        <taxon>Embryophyta</taxon>
        <taxon>Tracheophyta</taxon>
        <taxon>Spermatophyta</taxon>
        <taxon>Magnoliopsida</taxon>
        <taxon>eudicotyledons</taxon>
        <taxon>Gunneridae</taxon>
        <taxon>Pentapetalae</taxon>
        <taxon>rosids</taxon>
        <taxon>fabids</taxon>
        <taxon>Rosales</taxon>
        <taxon>Moraceae</taxon>
        <taxon>Ficeae</taxon>
        <taxon>Ficus</taxon>
    </lineage>
</organism>
<comment type="caution">
    <text evidence="2">The sequence shown here is derived from an EMBL/GenBank/DDBJ whole genome shotgun (WGS) entry which is preliminary data.</text>
</comment>